<dbReference type="InterPro" id="IPR031100">
    <property type="entry name" value="LOG_fam"/>
</dbReference>
<dbReference type="PANTHER" id="PTHR31223:SF70">
    <property type="entry name" value="LOG FAMILY PROTEIN YJL055W"/>
    <property type="match status" value="1"/>
</dbReference>
<dbReference type="PANTHER" id="PTHR31223">
    <property type="entry name" value="LOG FAMILY PROTEIN YJL055W"/>
    <property type="match status" value="1"/>
</dbReference>
<reference evidence="3 4" key="1">
    <citation type="submission" date="2022-01" db="EMBL/GenBank/DDBJ databases">
        <title>Alkalihalobacillus sp. EGI L200015, a novel bacterium isolated from a salt lake sediment.</title>
        <authorList>
            <person name="Gao L."/>
            <person name="Fang B.-Z."/>
            <person name="Li W.-J."/>
        </authorList>
    </citation>
    <scope>NUCLEOTIDE SEQUENCE [LARGE SCALE GENOMIC DNA]</scope>
    <source>
        <strain evidence="3 4">KCTC 12718</strain>
    </source>
</reference>
<dbReference type="EMBL" id="JAKIJS010000001">
    <property type="protein sequence ID" value="MCF6136672.1"/>
    <property type="molecule type" value="Genomic_DNA"/>
</dbReference>
<dbReference type="Pfam" id="PF03641">
    <property type="entry name" value="Lysine_decarbox"/>
    <property type="match status" value="1"/>
</dbReference>
<keyword evidence="2" id="KW-0203">Cytokinin biosynthesis</keyword>
<sequence>MYKFSSICVFCGSSFGTSNLYKQEAKKLGALLAKHHIELIYGGGNSGLMGTLAHSVMKNNGKATGIITKKIYDNVDHLELTDLKIVDSMHERKAMMYQLAEAFIALPGGIGTMEEMFEVMTWNQIGYHLKPLGLFNIDHYYGPLNDLLEHMLEEGFVQKQHMTQTIFENDAERLLNRLNSIELSEMNKWN</sequence>
<evidence type="ECO:0000256" key="1">
    <source>
        <dbReference type="ARBA" id="ARBA00006763"/>
    </source>
</evidence>
<proteinExistence type="inferred from homology"/>
<keyword evidence="4" id="KW-1185">Reference proteome</keyword>
<evidence type="ECO:0000313" key="3">
    <source>
        <dbReference type="EMBL" id="MCF6136672.1"/>
    </source>
</evidence>
<name>A0ABS9GYR0_9BACL</name>
<gene>
    <name evidence="3" type="ORF">L2716_02950</name>
</gene>
<comment type="caution">
    <text evidence="3">The sequence shown here is derived from an EMBL/GenBank/DDBJ whole genome shotgun (WGS) entry which is preliminary data.</text>
</comment>
<evidence type="ECO:0000313" key="4">
    <source>
        <dbReference type="Proteomes" id="UP001649381"/>
    </source>
</evidence>
<dbReference type="Gene3D" id="3.40.50.450">
    <property type="match status" value="1"/>
</dbReference>
<protein>
    <recommendedName>
        <fullName evidence="2">Cytokinin riboside 5'-monophosphate phosphoribohydrolase</fullName>
        <ecNumber evidence="2">3.2.2.n1</ecNumber>
    </recommendedName>
</protein>
<dbReference type="EC" id="3.2.2.n1" evidence="2"/>
<dbReference type="RefSeq" id="WP_236331632.1">
    <property type="nucleotide sequence ID" value="NZ_JAKIJS010000001.1"/>
</dbReference>
<accession>A0ABS9GYR0</accession>
<evidence type="ECO:0000256" key="2">
    <source>
        <dbReference type="RuleBase" id="RU363015"/>
    </source>
</evidence>
<comment type="similarity">
    <text evidence="1 2">Belongs to the LOG family.</text>
</comment>
<dbReference type="NCBIfam" id="TIGR00730">
    <property type="entry name" value="Rossman fold protein, TIGR00730 family"/>
    <property type="match status" value="1"/>
</dbReference>
<dbReference type="Proteomes" id="UP001649381">
    <property type="component" value="Unassembled WGS sequence"/>
</dbReference>
<dbReference type="SUPFAM" id="SSF102405">
    <property type="entry name" value="MCP/YpsA-like"/>
    <property type="match status" value="1"/>
</dbReference>
<keyword evidence="2" id="KW-0378">Hydrolase</keyword>
<organism evidence="3 4">
    <name type="scientific">Pseudalkalibacillus berkeleyi</name>
    <dbReference type="NCBI Taxonomy" id="1069813"/>
    <lineage>
        <taxon>Bacteria</taxon>
        <taxon>Bacillati</taxon>
        <taxon>Bacillota</taxon>
        <taxon>Bacilli</taxon>
        <taxon>Bacillales</taxon>
        <taxon>Fictibacillaceae</taxon>
        <taxon>Pseudalkalibacillus</taxon>
    </lineage>
</organism>
<dbReference type="InterPro" id="IPR005269">
    <property type="entry name" value="LOG"/>
</dbReference>